<sequence length="227" mass="24256">MKRMMGQRSLLMVGLGVILAALATTAITAQAKPTSKSSSSTAQRPGTLVTKNFNLTKVAFANDPKVKTCVRITIFGTVQYKKAPARSFGKPRWLYTDRKIISPTMTAKSFSSPRCSGSGKAVKISKAELSQRWYATDCTFNPGISVGAPWSVAVAPTWSCGDVTAAQRETKFSKAAASYRQSNSGKVIKFNSGGVNQEACMSVDASVQVYKKNGADNADATFKICPS</sequence>
<evidence type="ECO:0000313" key="2">
    <source>
        <dbReference type="Proteomes" id="UP000199696"/>
    </source>
</evidence>
<protein>
    <submittedName>
        <fullName evidence="1">Uncharacterized protein</fullName>
    </submittedName>
</protein>
<gene>
    <name evidence="1" type="ORF">GA0070604_0507</name>
</gene>
<evidence type="ECO:0000313" key="1">
    <source>
        <dbReference type="EMBL" id="SCL44633.1"/>
    </source>
</evidence>
<accession>A0A1C6TSL4</accession>
<organism evidence="1 2">
    <name type="scientific">Micromonospora eburnea</name>
    <dbReference type="NCBI Taxonomy" id="227316"/>
    <lineage>
        <taxon>Bacteria</taxon>
        <taxon>Bacillati</taxon>
        <taxon>Actinomycetota</taxon>
        <taxon>Actinomycetes</taxon>
        <taxon>Micromonosporales</taxon>
        <taxon>Micromonosporaceae</taxon>
        <taxon>Micromonospora</taxon>
    </lineage>
</organism>
<dbReference type="Proteomes" id="UP000199696">
    <property type="component" value="Unassembled WGS sequence"/>
</dbReference>
<dbReference type="EMBL" id="FMHY01000002">
    <property type="protein sequence ID" value="SCL44633.1"/>
    <property type="molecule type" value="Genomic_DNA"/>
</dbReference>
<dbReference type="RefSeq" id="WP_141721215.1">
    <property type="nucleotide sequence ID" value="NZ_JBHUNB010000003.1"/>
</dbReference>
<dbReference type="AlphaFoldDB" id="A0A1C6TSL4"/>
<keyword evidence="2" id="KW-1185">Reference proteome</keyword>
<dbReference type="OrthoDB" id="3483795at2"/>
<reference evidence="2" key="1">
    <citation type="submission" date="2016-06" db="EMBL/GenBank/DDBJ databases">
        <authorList>
            <person name="Varghese N."/>
            <person name="Submissions Spin"/>
        </authorList>
    </citation>
    <scope>NUCLEOTIDE SEQUENCE [LARGE SCALE GENOMIC DNA]</scope>
    <source>
        <strain evidence="2">DSM 44814</strain>
    </source>
</reference>
<name>A0A1C6TSL4_9ACTN</name>
<proteinExistence type="predicted"/>